<accession>A0ABQ6H1Q7</accession>
<keyword evidence="1 5" id="KW-0719">Serine esterase</keyword>
<feature type="binding site" evidence="5">
    <location>
        <begin position="145"/>
        <end position="149"/>
    </location>
    <ligand>
        <name>substrate</name>
    </ligand>
</feature>
<feature type="domain" description="AB hydrolase-1" evidence="6">
    <location>
        <begin position="15"/>
        <end position="243"/>
    </location>
</feature>
<dbReference type="NCBIfam" id="TIGR01738">
    <property type="entry name" value="bioH"/>
    <property type="match status" value="1"/>
</dbReference>
<dbReference type="PANTHER" id="PTHR43798">
    <property type="entry name" value="MONOACYLGLYCEROL LIPASE"/>
    <property type="match status" value="1"/>
</dbReference>
<dbReference type="PANTHER" id="PTHR43798:SF31">
    <property type="entry name" value="AB HYDROLASE SUPERFAMILY PROTEIN YCLE"/>
    <property type="match status" value="1"/>
</dbReference>
<keyword evidence="8" id="KW-1185">Reference proteome</keyword>
<dbReference type="PRINTS" id="PR00111">
    <property type="entry name" value="ABHYDROLASE"/>
</dbReference>
<feature type="active site" description="Nucleophile" evidence="5">
    <location>
        <position position="84"/>
    </location>
</feature>
<dbReference type="HAMAP" id="MF_01260">
    <property type="entry name" value="Carboxylester"/>
    <property type="match status" value="1"/>
</dbReference>
<feature type="binding site" evidence="5">
    <location>
        <position position="237"/>
    </location>
    <ligand>
        <name>substrate</name>
    </ligand>
</feature>
<protein>
    <recommendedName>
        <fullName evidence="5">Pimeloyl-[acyl-carrier protein] methyl ester esterase</fullName>
        <ecNumber evidence="5">3.1.1.85</ecNumber>
    </recommendedName>
    <alternativeName>
        <fullName evidence="5">Biotin synthesis protein BioH</fullName>
    </alternativeName>
    <alternativeName>
        <fullName evidence="5">Carboxylesterase BioH</fullName>
    </alternativeName>
</protein>
<dbReference type="EMBL" id="BSSU01000001">
    <property type="protein sequence ID" value="GLX80747.1"/>
    <property type="molecule type" value="Genomic_DNA"/>
</dbReference>
<dbReference type="InterPro" id="IPR010076">
    <property type="entry name" value="BioH"/>
</dbReference>
<keyword evidence="2 5" id="KW-0963">Cytoplasm</keyword>
<dbReference type="InterPro" id="IPR000073">
    <property type="entry name" value="AB_hydrolase_1"/>
</dbReference>
<evidence type="ECO:0000256" key="3">
    <source>
        <dbReference type="ARBA" id="ARBA00022756"/>
    </source>
</evidence>
<evidence type="ECO:0000313" key="8">
    <source>
        <dbReference type="Proteomes" id="UP001157133"/>
    </source>
</evidence>
<organism evidence="7 8">
    <name type="scientific">Thalassotalea eurytherma</name>
    <dbReference type="NCBI Taxonomy" id="1144278"/>
    <lineage>
        <taxon>Bacteria</taxon>
        <taxon>Pseudomonadati</taxon>
        <taxon>Pseudomonadota</taxon>
        <taxon>Gammaproteobacteria</taxon>
        <taxon>Alteromonadales</taxon>
        <taxon>Colwelliaceae</taxon>
        <taxon>Thalassotalea</taxon>
    </lineage>
</organism>
<dbReference type="RefSeq" id="WP_284206065.1">
    <property type="nucleotide sequence ID" value="NZ_BSSU01000001.1"/>
</dbReference>
<feature type="binding site" evidence="5">
    <location>
        <position position="22"/>
    </location>
    <ligand>
        <name>substrate</name>
    </ligand>
</feature>
<dbReference type="Gene3D" id="3.40.50.1820">
    <property type="entry name" value="alpha/beta hydrolase"/>
    <property type="match status" value="1"/>
</dbReference>
<sequence length="258" mass="28290">MAENNHISSKALKQPLVFLHGWGVNAAIFDPVVKQLSTNYQVICLDLPGFGDQVEQFPALYSLANVAKELSNTIPPSSIVIGWSLGGLVATQLALEYPEKVAKLVTIASSPAFVAKDNWPGIKPDVLAMFHRQLEGDISKTLAGFLKLQAMGSPHVRDDIRIIKQLVEQKPQPSKTVLDSGLDILADVDLRDQLKNISQPFLRIYGKLDALVPHKAIVQIDDMAPASKSCILPKASHAPFISHQVEFIEVLDSWIKTD</sequence>
<keyword evidence="3 5" id="KW-0093">Biotin biosynthesis</keyword>
<evidence type="ECO:0000313" key="7">
    <source>
        <dbReference type="EMBL" id="GLX80747.1"/>
    </source>
</evidence>
<comment type="pathway">
    <text evidence="5">Cofactor biosynthesis; biotin biosynthesis.</text>
</comment>
<dbReference type="InterPro" id="IPR029058">
    <property type="entry name" value="AB_hydrolase_fold"/>
</dbReference>
<comment type="function">
    <text evidence="5">The physiological role of BioH is to remove the methyl group introduced by BioC when the pimeloyl moiety is complete. It allows to synthesize pimeloyl-ACP via the fatty acid synthetic pathway through the hydrolysis of the ester bonds of pimeloyl-ACP esters.</text>
</comment>
<feature type="active site" evidence="5">
    <location>
        <position position="237"/>
    </location>
</feature>
<evidence type="ECO:0000256" key="5">
    <source>
        <dbReference type="HAMAP-Rule" id="MF_01260"/>
    </source>
</evidence>
<comment type="subcellular location">
    <subcellularLocation>
        <location evidence="5">Cytoplasm</location>
    </subcellularLocation>
</comment>
<dbReference type="Proteomes" id="UP001157133">
    <property type="component" value="Unassembled WGS sequence"/>
</dbReference>
<feature type="active site" evidence="5">
    <location>
        <position position="209"/>
    </location>
</feature>
<dbReference type="Pfam" id="PF00561">
    <property type="entry name" value="Abhydrolase_1"/>
    <property type="match status" value="1"/>
</dbReference>
<evidence type="ECO:0000256" key="4">
    <source>
        <dbReference type="ARBA" id="ARBA00022801"/>
    </source>
</evidence>
<dbReference type="SUPFAM" id="SSF53474">
    <property type="entry name" value="alpha/beta-Hydrolases"/>
    <property type="match status" value="1"/>
</dbReference>
<evidence type="ECO:0000256" key="1">
    <source>
        <dbReference type="ARBA" id="ARBA00022487"/>
    </source>
</evidence>
<keyword evidence="4 5" id="KW-0378">Hydrolase</keyword>
<gene>
    <name evidence="5 7" type="primary">bioH</name>
    <name evidence="7" type="ORF">theurythT_01990</name>
</gene>
<reference evidence="7 8" key="1">
    <citation type="submission" date="2023-03" db="EMBL/GenBank/DDBJ databases">
        <title>Draft genome sequence of Thalassotalea eurytherma JCM 18482T.</title>
        <authorList>
            <person name="Sawabe T."/>
        </authorList>
    </citation>
    <scope>NUCLEOTIDE SEQUENCE [LARGE SCALE GENOMIC DNA]</scope>
    <source>
        <strain evidence="7 8">JCM 18482</strain>
    </source>
</reference>
<proteinExistence type="inferred from homology"/>
<evidence type="ECO:0000259" key="6">
    <source>
        <dbReference type="Pfam" id="PF00561"/>
    </source>
</evidence>
<name>A0ABQ6H1Q7_9GAMM</name>
<dbReference type="InterPro" id="IPR050266">
    <property type="entry name" value="AB_hydrolase_sf"/>
</dbReference>
<dbReference type="EC" id="3.1.1.85" evidence="5"/>
<comment type="similarity">
    <text evidence="5">Belongs to the AB hydrolase superfamily. Carboxylesterase BioH family.</text>
</comment>
<comment type="caution">
    <text evidence="7">The sequence shown here is derived from an EMBL/GenBank/DDBJ whole genome shotgun (WGS) entry which is preliminary data.</text>
</comment>
<comment type="catalytic activity">
    <reaction evidence="5">
        <text>6-carboxyhexanoyl-[ACP] methyl ester + H2O = 6-carboxyhexanoyl-[ACP] + methanol + H(+)</text>
        <dbReference type="Rhea" id="RHEA:42700"/>
        <dbReference type="Rhea" id="RHEA-COMP:9955"/>
        <dbReference type="Rhea" id="RHEA-COMP:10186"/>
        <dbReference type="ChEBI" id="CHEBI:15377"/>
        <dbReference type="ChEBI" id="CHEBI:15378"/>
        <dbReference type="ChEBI" id="CHEBI:17790"/>
        <dbReference type="ChEBI" id="CHEBI:78846"/>
        <dbReference type="ChEBI" id="CHEBI:82735"/>
        <dbReference type="EC" id="3.1.1.85"/>
    </reaction>
</comment>
<feature type="binding site" evidence="5">
    <location>
        <begin position="84"/>
        <end position="85"/>
    </location>
    <ligand>
        <name>substrate</name>
    </ligand>
</feature>
<evidence type="ECO:0000256" key="2">
    <source>
        <dbReference type="ARBA" id="ARBA00022490"/>
    </source>
</evidence>
<comment type="subunit">
    <text evidence="5">Monomer.</text>
</comment>